<dbReference type="PANTHER" id="PTHR30055">
    <property type="entry name" value="HTH-TYPE TRANSCRIPTIONAL REGULATOR RUTR"/>
    <property type="match status" value="1"/>
</dbReference>
<dbReference type="GO" id="GO:0003700">
    <property type="term" value="F:DNA-binding transcription factor activity"/>
    <property type="evidence" value="ECO:0007669"/>
    <property type="project" value="TreeGrafter"/>
</dbReference>
<feature type="domain" description="HTH tetR-type" evidence="3">
    <location>
        <begin position="6"/>
        <end position="66"/>
    </location>
</feature>
<sequence length="202" mass="22459">MPPQRSKTVEALIVGAERAFSERGFHGASIGYICQCAGRTTGAFYSNYDSKLKLFLDVFRRHSDRTADYIGERIDEMDTERDLAPQLARTFAEIFNGERLDVRWVFIHLEFRLMALRDGDAAAALVDHEKRFSRRIGTMLDGLFDRAGHQPALRGTELAALLGAMTRGIKLDRGIYAAGGVDDPLSTDQVAMALEGLFRSVA</sequence>
<dbReference type="EMBL" id="LK022848">
    <property type="protein sequence ID" value="CDR16852.1"/>
    <property type="molecule type" value="Genomic_DNA"/>
</dbReference>
<dbReference type="Pfam" id="PF00440">
    <property type="entry name" value="TetR_N"/>
    <property type="match status" value="1"/>
</dbReference>
<evidence type="ECO:0000259" key="3">
    <source>
        <dbReference type="PROSITE" id="PS50977"/>
    </source>
</evidence>
<dbReference type="GeneID" id="32471847"/>
<reference evidence="4" key="1">
    <citation type="submission" date="2014-05" db="EMBL/GenBank/DDBJ databases">
        <authorList>
            <person name="Horn Fabian"/>
        </authorList>
    </citation>
    <scope>NUCLEOTIDE SEQUENCE</scope>
</reference>
<keyword evidence="1 2" id="KW-0238">DNA-binding</keyword>
<dbReference type="Gene3D" id="1.10.357.10">
    <property type="entry name" value="Tetracycline Repressor, domain 2"/>
    <property type="match status" value="1"/>
</dbReference>
<evidence type="ECO:0000313" key="5">
    <source>
        <dbReference type="EMBL" id="MBP2060600.1"/>
    </source>
</evidence>
<evidence type="ECO:0000313" key="6">
    <source>
        <dbReference type="Proteomes" id="UP000756710"/>
    </source>
</evidence>
<dbReference type="RefSeq" id="WP_052701819.1">
    <property type="nucleotide sequence ID" value="NZ_BAABDR010000044.1"/>
</dbReference>
<evidence type="ECO:0000256" key="1">
    <source>
        <dbReference type="ARBA" id="ARBA00023125"/>
    </source>
</evidence>
<dbReference type="InterPro" id="IPR009057">
    <property type="entry name" value="Homeodomain-like_sf"/>
</dbReference>
<dbReference type="PANTHER" id="PTHR30055:SF241">
    <property type="entry name" value="TRANSCRIPTIONAL REGULATORY PROTEIN"/>
    <property type="match status" value="1"/>
</dbReference>
<reference evidence="5 6" key="2">
    <citation type="submission" date="2021-03" db="EMBL/GenBank/DDBJ databases">
        <title>Genomic Encyclopedia of Type Strains, Phase IV (KMG-IV): sequencing the most valuable type-strain genomes for metagenomic binning, comparative biology and taxonomic classification.</title>
        <authorList>
            <person name="Goeker M."/>
        </authorList>
    </citation>
    <scope>NUCLEOTIDE SEQUENCE [LARGE SCALE GENOMIC DNA]</scope>
    <source>
        <strain evidence="5 6">DSM 41954</strain>
    </source>
</reference>
<dbReference type="HOGENOM" id="CLU_069356_15_11_11"/>
<name>A0A061A477_9ACTN</name>
<keyword evidence="6" id="KW-1185">Reference proteome</keyword>
<evidence type="ECO:0000313" key="4">
    <source>
        <dbReference type="EMBL" id="CDR16852.1"/>
    </source>
</evidence>
<organism evidence="4">
    <name type="scientific">Streptomyces iranensis</name>
    <dbReference type="NCBI Taxonomy" id="576784"/>
    <lineage>
        <taxon>Bacteria</taxon>
        <taxon>Bacillati</taxon>
        <taxon>Actinomycetota</taxon>
        <taxon>Actinomycetes</taxon>
        <taxon>Kitasatosporales</taxon>
        <taxon>Streptomycetaceae</taxon>
        <taxon>Streptomyces</taxon>
        <taxon>Streptomyces violaceusniger group</taxon>
    </lineage>
</organism>
<dbReference type="InterPro" id="IPR001647">
    <property type="entry name" value="HTH_TetR"/>
</dbReference>
<gene>
    <name evidence="5" type="ORF">J2Z30_001602</name>
    <name evidence="4" type="ORF">SIRAN9163</name>
</gene>
<proteinExistence type="predicted"/>
<protein>
    <submittedName>
        <fullName evidence="5">AcrR family transcriptional regulator</fullName>
    </submittedName>
    <submittedName>
        <fullName evidence="4">Regulatory protein TetR</fullName>
    </submittedName>
</protein>
<accession>A0A061A477</accession>
<dbReference type="Proteomes" id="UP000756710">
    <property type="component" value="Unassembled WGS sequence"/>
</dbReference>
<dbReference type="EMBL" id="JAGGLR010000003">
    <property type="protein sequence ID" value="MBP2060600.1"/>
    <property type="molecule type" value="Genomic_DNA"/>
</dbReference>
<feature type="DNA-binding region" description="H-T-H motif" evidence="2">
    <location>
        <begin position="29"/>
        <end position="48"/>
    </location>
</feature>
<dbReference type="GO" id="GO:0000976">
    <property type="term" value="F:transcription cis-regulatory region binding"/>
    <property type="evidence" value="ECO:0007669"/>
    <property type="project" value="TreeGrafter"/>
</dbReference>
<evidence type="ECO:0000256" key="2">
    <source>
        <dbReference type="PROSITE-ProRule" id="PRU00335"/>
    </source>
</evidence>
<dbReference type="SUPFAM" id="SSF46689">
    <property type="entry name" value="Homeodomain-like"/>
    <property type="match status" value="1"/>
</dbReference>
<dbReference type="AlphaFoldDB" id="A0A061A477"/>
<dbReference type="PROSITE" id="PS50977">
    <property type="entry name" value="HTH_TETR_2"/>
    <property type="match status" value="1"/>
</dbReference>
<dbReference type="InterPro" id="IPR050109">
    <property type="entry name" value="HTH-type_TetR-like_transc_reg"/>
</dbReference>